<protein>
    <submittedName>
        <fullName evidence="1">Uncharacterized protein</fullName>
    </submittedName>
</protein>
<reference evidence="1" key="1">
    <citation type="submission" date="2020-11" db="EMBL/GenBank/DDBJ databases">
        <authorList>
            <consortium name="DOE Joint Genome Institute"/>
            <person name="Ahrendt S."/>
            <person name="Riley R."/>
            <person name="Andreopoulos W."/>
            <person name="LaButti K."/>
            <person name="Pangilinan J."/>
            <person name="Ruiz-duenas F.J."/>
            <person name="Barrasa J.M."/>
            <person name="Sanchez-Garcia M."/>
            <person name="Camarero S."/>
            <person name="Miyauchi S."/>
            <person name="Serrano A."/>
            <person name="Linde D."/>
            <person name="Babiker R."/>
            <person name="Drula E."/>
            <person name="Ayuso-Fernandez I."/>
            <person name="Pacheco R."/>
            <person name="Padilla G."/>
            <person name="Ferreira P."/>
            <person name="Barriuso J."/>
            <person name="Kellner H."/>
            <person name="Castanera R."/>
            <person name="Alfaro M."/>
            <person name="Ramirez L."/>
            <person name="Pisabarro A.G."/>
            <person name="Kuo A."/>
            <person name="Tritt A."/>
            <person name="Lipzen A."/>
            <person name="He G."/>
            <person name="Yan M."/>
            <person name="Ng V."/>
            <person name="Cullen D."/>
            <person name="Martin F."/>
            <person name="Rosso M.-N."/>
            <person name="Henrissat B."/>
            <person name="Hibbett D."/>
            <person name="Martinez A.T."/>
            <person name="Grigoriev I.V."/>
        </authorList>
    </citation>
    <scope>NUCLEOTIDE SEQUENCE</scope>
    <source>
        <strain evidence="1">AH 44721</strain>
    </source>
</reference>
<dbReference type="EMBL" id="JADNYJ010000025">
    <property type="protein sequence ID" value="KAF8904728.1"/>
    <property type="molecule type" value="Genomic_DNA"/>
</dbReference>
<evidence type="ECO:0000313" key="1">
    <source>
        <dbReference type="EMBL" id="KAF8904728.1"/>
    </source>
</evidence>
<keyword evidence="2" id="KW-1185">Reference proteome</keyword>
<dbReference type="Proteomes" id="UP000724874">
    <property type="component" value="Unassembled WGS sequence"/>
</dbReference>
<evidence type="ECO:0000313" key="2">
    <source>
        <dbReference type="Proteomes" id="UP000724874"/>
    </source>
</evidence>
<dbReference type="AlphaFoldDB" id="A0A9P5NSA1"/>
<sequence>MAHLQSREHKKIALPRLKLLRLSNSLPTCLSILQRIAQLPAPCALQVSLYDANPESKNDLSMFNNIVKDYSISYFKSGIITELRLEVAKAITAVEAPIMVYPHNISGQRISFEVPPQKKSTQDASSSLMNSLRCCDLSSVTTLRFDVHGFRGSEKFAWNRDFLDFFLACPSVTVLQTSIDAAETLHNITNDHSTIFPVLHTLMLHSFEACTLSMQRKSTQTILRFLEQRRVLGVPIKLLDLSDCQTKNGTSACIEYWDRSAKVLVRRKTHASLKCRVNPAHPGLSCHGCGVALILNAQSGDFKPLKYVSPNPNRRIRTREGRATLSSISIRGLFKKLRTRYLR</sequence>
<gene>
    <name evidence="1" type="ORF">CPB84DRAFT_653954</name>
</gene>
<name>A0A9P5NSA1_GYMJU</name>
<comment type="caution">
    <text evidence="1">The sequence shown here is derived from an EMBL/GenBank/DDBJ whole genome shotgun (WGS) entry which is preliminary data.</text>
</comment>
<proteinExistence type="predicted"/>
<accession>A0A9P5NSA1</accession>
<organism evidence="1 2">
    <name type="scientific">Gymnopilus junonius</name>
    <name type="common">Spectacular rustgill mushroom</name>
    <name type="synonym">Gymnopilus spectabilis subsp. junonius</name>
    <dbReference type="NCBI Taxonomy" id="109634"/>
    <lineage>
        <taxon>Eukaryota</taxon>
        <taxon>Fungi</taxon>
        <taxon>Dikarya</taxon>
        <taxon>Basidiomycota</taxon>
        <taxon>Agaricomycotina</taxon>
        <taxon>Agaricomycetes</taxon>
        <taxon>Agaricomycetidae</taxon>
        <taxon>Agaricales</taxon>
        <taxon>Agaricineae</taxon>
        <taxon>Hymenogastraceae</taxon>
        <taxon>Gymnopilus</taxon>
    </lineage>
</organism>